<feature type="transmembrane region" description="Helical" evidence="1">
    <location>
        <begin position="91"/>
        <end position="114"/>
    </location>
</feature>
<gene>
    <name evidence="2" type="ORF">DC432_05130</name>
</gene>
<evidence type="ECO:0000313" key="3">
    <source>
        <dbReference type="Proteomes" id="UP000244649"/>
    </source>
</evidence>
<evidence type="ECO:0000256" key="1">
    <source>
        <dbReference type="SAM" id="Phobius"/>
    </source>
</evidence>
<name>A0A2T7WRR7_MICTE</name>
<keyword evidence="1" id="KW-0812">Transmembrane</keyword>
<protein>
    <submittedName>
        <fullName evidence="2">MFS transporter permease</fullName>
    </submittedName>
</protein>
<sequence>MMRTTAPGRLVRSRQSLIAAVTGTAVVVLVALGLFLPLAGLLIGVTASSAGLVPFPGLSVTAVTLVGIVVVAALLLFAVTRRRPASAWAAAVFAVLVSLAVTAFPVIAVAAGSAERVSDVGPLLGDLWQRFTGGS</sequence>
<evidence type="ECO:0000313" key="2">
    <source>
        <dbReference type="EMBL" id="PVE76990.1"/>
    </source>
</evidence>
<organism evidence="2 3">
    <name type="scientific">Microbacterium testaceum</name>
    <name type="common">Aureobacterium testaceum</name>
    <name type="synonym">Brevibacterium testaceum</name>
    <dbReference type="NCBI Taxonomy" id="2033"/>
    <lineage>
        <taxon>Bacteria</taxon>
        <taxon>Bacillati</taxon>
        <taxon>Actinomycetota</taxon>
        <taxon>Actinomycetes</taxon>
        <taxon>Micrococcales</taxon>
        <taxon>Microbacteriaceae</taxon>
        <taxon>Microbacterium</taxon>
    </lineage>
</organism>
<keyword evidence="1" id="KW-0472">Membrane</keyword>
<keyword evidence="1" id="KW-1133">Transmembrane helix</keyword>
<dbReference type="Proteomes" id="UP000244649">
    <property type="component" value="Unassembled WGS sequence"/>
</dbReference>
<reference evidence="2 3" key="1">
    <citation type="submission" date="2018-04" db="EMBL/GenBank/DDBJ databases">
        <authorList>
            <person name="Go L.Y."/>
            <person name="Mitchell J.A."/>
        </authorList>
    </citation>
    <scope>NUCLEOTIDE SEQUENCE [LARGE SCALE GENOMIC DNA]</scope>
    <source>
        <strain evidence="2 3">TPD7010</strain>
    </source>
</reference>
<feature type="transmembrane region" description="Helical" evidence="1">
    <location>
        <begin position="57"/>
        <end position="79"/>
    </location>
</feature>
<proteinExistence type="predicted"/>
<dbReference type="AlphaFoldDB" id="A0A2T7WRR7"/>
<accession>A0A2T7WRR7</accession>
<dbReference type="EMBL" id="QDFT01000008">
    <property type="protein sequence ID" value="PVE76990.1"/>
    <property type="molecule type" value="Genomic_DNA"/>
</dbReference>
<comment type="caution">
    <text evidence="2">The sequence shown here is derived from an EMBL/GenBank/DDBJ whole genome shotgun (WGS) entry which is preliminary data.</text>
</comment>
<feature type="transmembrane region" description="Helical" evidence="1">
    <location>
        <begin position="21"/>
        <end position="45"/>
    </location>
</feature>